<dbReference type="EMBL" id="RSCL01000001">
    <property type="protein sequence ID" value="RUT10143.1"/>
    <property type="molecule type" value="Genomic_DNA"/>
</dbReference>
<gene>
    <name evidence="1" type="ORF">DSM106972_006380</name>
</gene>
<accession>A0A3S1CTJ4</accession>
<dbReference type="AlphaFoldDB" id="A0A3S1CTJ4"/>
<evidence type="ECO:0000313" key="1">
    <source>
        <dbReference type="EMBL" id="RUT10143.1"/>
    </source>
</evidence>
<comment type="caution">
    <text evidence="1">The sequence shown here is derived from an EMBL/GenBank/DDBJ whole genome shotgun (WGS) entry which is preliminary data.</text>
</comment>
<evidence type="ECO:0000313" key="2">
    <source>
        <dbReference type="Proteomes" id="UP000271624"/>
    </source>
</evidence>
<reference evidence="1" key="2">
    <citation type="journal article" date="2019" name="Genome Biol. Evol.">
        <title>Day and night: Metabolic profiles and evolutionary relationships of six axenic non-marine cyanobacteria.</title>
        <authorList>
            <person name="Will S.E."/>
            <person name="Henke P."/>
            <person name="Boedeker C."/>
            <person name="Huang S."/>
            <person name="Brinkmann H."/>
            <person name="Rohde M."/>
            <person name="Jarek M."/>
            <person name="Friedl T."/>
            <person name="Seufert S."/>
            <person name="Schumacher M."/>
            <person name="Overmann J."/>
            <person name="Neumann-Schaal M."/>
            <person name="Petersen J."/>
        </authorList>
    </citation>
    <scope>NUCLEOTIDE SEQUENCE [LARGE SCALE GENOMIC DNA]</scope>
    <source>
        <strain evidence="1">PCC 7102</strain>
    </source>
</reference>
<keyword evidence="2" id="KW-1185">Reference proteome</keyword>
<evidence type="ECO:0008006" key="3">
    <source>
        <dbReference type="Google" id="ProtNLM"/>
    </source>
</evidence>
<name>A0A3S1CTJ4_9CYAN</name>
<proteinExistence type="predicted"/>
<reference evidence="1" key="1">
    <citation type="submission" date="2018-12" db="EMBL/GenBank/DDBJ databases">
        <authorList>
            <person name="Will S."/>
            <person name="Neumann-Schaal M."/>
            <person name="Henke P."/>
        </authorList>
    </citation>
    <scope>NUCLEOTIDE SEQUENCE</scope>
    <source>
        <strain evidence="1">PCC 7102</strain>
    </source>
</reference>
<dbReference type="Proteomes" id="UP000271624">
    <property type="component" value="Unassembled WGS sequence"/>
</dbReference>
<protein>
    <recommendedName>
        <fullName evidence="3">PsbP C-terminal domain-containing protein</fullName>
    </recommendedName>
</protein>
<sequence length="184" mass="20619">MVSAATFNSSKVDARSSQNINITQLPTSNQVAAAPEWKIFSPDEGKFSILMPSEEISEMAPDKGEMHSGVKSTKMYMSIHEQNVFMVSYADFKTDLTQVSSSKLLDSAVQGLLEDDKKLLSQQNITLGGYPGREIKLWDEKEGMTLTGRVFIVNQRMYMLLVGGKENSQLSDTRKFFNSFRLMP</sequence>
<organism evidence="1 2">
    <name type="scientific">Dulcicalothrix desertica PCC 7102</name>
    <dbReference type="NCBI Taxonomy" id="232991"/>
    <lineage>
        <taxon>Bacteria</taxon>
        <taxon>Bacillati</taxon>
        <taxon>Cyanobacteriota</taxon>
        <taxon>Cyanophyceae</taxon>
        <taxon>Nostocales</taxon>
        <taxon>Calotrichaceae</taxon>
        <taxon>Dulcicalothrix</taxon>
    </lineage>
</organism>